<reference evidence="2 5" key="3">
    <citation type="submission" date="2016-10" db="EMBL/GenBank/DDBJ databases">
        <title>Genome sequence of Nocardia seriolae strain EM150506, isolated from Anguila japonica.</title>
        <authorList>
            <person name="Han H.-J."/>
        </authorList>
    </citation>
    <scope>NUCLEOTIDE SEQUENCE [LARGE SCALE GENOMIC DNA]</scope>
    <source>
        <strain evidence="2 5">EM150506</strain>
    </source>
</reference>
<name>A0A0B8N589_9NOCA</name>
<evidence type="ECO:0000313" key="3">
    <source>
        <dbReference type="EMBL" id="GAP29005.1"/>
    </source>
</evidence>
<reference evidence="4" key="1">
    <citation type="submission" date="2015-07" db="EMBL/GenBank/DDBJ databases">
        <title>Nocardia seriolae U-1 whole genome shotgun sequence.</title>
        <authorList>
            <person name="Imajoh M."/>
            <person name="Fukumoto Y."/>
            <person name="Sukeda M."/>
            <person name="Yamane J."/>
            <person name="Yamasaki K."/>
            <person name="Shimizu M."/>
            <person name="Ohnishi K."/>
            <person name="Oshima S."/>
        </authorList>
    </citation>
    <scope>NUCLEOTIDE SEQUENCE [LARGE SCALE GENOMIC DNA]</scope>
    <source>
        <strain evidence="4">U-1</strain>
    </source>
</reference>
<evidence type="ECO:0000313" key="2">
    <source>
        <dbReference type="EMBL" id="APA94221.1"/>
    </source>
</evidence>
<evidence type="ECO:0000256" key="1">
    <source>
        <dbReference type="SAM" id="SignalP"/>
    </source>
</evidence>
<protein>
    <recommendedName>
        <fullName evidence="6">Chaplin domain-containing protein</fullName>
    </recommendedName>
</protein>
<dbReference type="EMBL" id="CP017839">
    <property type="protein sequence ID" value="APA94221.1"/>
    <property type="molecule type" value="Genomic_DNA"/>
</dbReference>
<evidence type="ECO:0008006" key="6">
    <source>
        <dbReference type="Google" id="ProtNLM"/>
    </source>
</evidence>
<dbReference type="OrthoDB" id="9992550at2"/>
<gene>
    <name evidence="2" type="ORF">NS506_00134</name>
    <name evidence="3" type="ORF">NSK11_contig00047-0038</name>
</gene>
<dbReference type="Proteomes" id="UP000037179">
    <property type="component" value="Unassembled WGS sequence"/>
</dbReference>
<evidence type="ECO:0000313" key="4">
    <source>
        <dbReference type="Proteomes" id="UP000037179"/>
    </source>
</evidence>
<dbReference type="Proteomes" id="UP000180166">
    <property type="component" value="Chromosome"/>
</dbReference>
<dbReference type="KEGG" id="nsr:NS506_00134"/>
<feature type="signal peptide" evidence="1">
    <location>
        <begin position="1"/>
        <end position="23"/>
    </location>
</feature>
<keyword evidence="4" id="KW-1185">Reference proteome</keyword>
<dbReference type="RefSeq" id="WP_033087803.1">
    <property type="nucleotide sequence ID" value="NZ_AP017900.1"/>
</dbReference>
<dbReference type="AlphaFoldDB" id="A0A0B8N589"/>
<reference evidence="3 4" key="2">
    <citation type="journal article" date="2016" name="Genome Announc.">
        <title>Draft Genome Sequence of Erythromycin- and Oxytetracycline-Sensitive Nocardia seriolae Strain U-1 (NBRC 110359).</title>
        <authorList>
            <person name="Imajoh M."/>
            <person name="Sukeda M."/>
            <person name="Shimizu M."/>
            <person name="Yamane J."/>
            <person name="Ohnishi K."/>
            <person name="Oshima S."/>
        </authorList>
    </citation>
    <scope>NUCLEOTIDE SEQUENCE [LARGE SCALE GENOMIC DNA]</scope>
    <source>
        <strain evidence="3 4">U-1</strain>
    </source>
</reference>
<organism evidence="3 4">
    <name type="scientific">Nocardia seriolae</name>
    <dbReference type="NCBI Taxonomy" id="37332"/>
    <lineage>
        <taxon>Bacteria</taxon>
        <taxon>Bacillati</taxon>
        <taxon>Actinomycetota</taxon>
        <taxon>Actinomycetes</taxon>
        <taxon>Mycobacteriales</taxon>
        <taxon>Nocardiaceae</taxon>
        <taxon>Nocardia</taxon>
    </lineage>
</organism>
<proteinExistence type="predicted"/>
<dbReference type="GeneID" id="93371976"/>
<feature type="chain" id="PRO_5044541223" description="Chaplin domain-containing protein" evidence="1">
    <location>
        <begin position="24"/>
        <end position="87"/>
    </location>
</feature>
<accession>A0A0B8N589</accession>
<keyword evidence="1" id="KW-0732">Signal</keyword>
<evidence type="ECO:0000313" key="5">
    <source>
        <dbReference type="Proteomes" id="UP000180166"/>
    </source>
</evidence>
<sequence length="87" mass="8271">MKRTAIGLLAMTTIALGAGLSPAAASAPEQDSVAAAVADNPGVGSSGSSGSDAVRFVPILINTIVKCLTAGSGGIVSPGSTQTGCLN</sequence>
<dbReference type="EMBL" id="BBYQ01000047">
    <property type="protein sequence ID" value="GAP29005.1"/>
    <property type="molecule type" value="Genomic_DNA"/>
</dbReference>